<dbReference type="SMART" id="SM00530">
    <property type="entry name" value="HTH_XRE"/>
    <property type="match status" value="1"/>
</dbReference>
<dbReference type="SUPFAM" id="SSF47413">
    <property type="entry name" value="lambda repressor-like DNA-binding domains"/>
    <property type="match status" value="1"/>
</dbReference>
<dbReference type="PROSITE" id="PS50943">
    <property type="entry name" value="HTH_CROC1"/>
    <property type="match status" value="1"/>
</dbReference>
<dbReference type="Pfam" id="PF13560">
    <property type="entry name" value="HTH_31"/>
    <property type="match status" value="1"/>
</dbReference>
<dbReference type="InterPro" id="IPR010982">
    <property type="entry name" value="Lambda_DNA-bd_dom_sf"/>
</dbReference>
<gene>
    <name evidence="2" type="ORF">DQ392_08930</name>
</gene>
<comment type="caution">
    <text evidence="2">The sequence shown here is derived from an EMBL/GenBank/DDBJ whole genome shotgun (WGS) entry which is preliminary data.</text>
</comment>
<evidence type="ECO:0000313" key="2">
    <source>
        <dbReference type="EMBL" id="RCG21819.1"/>
    </source>
</evidence>
<keyword evidence="3" id="KW-1185">Reference proteome</keyword>
<accession>A0A367EVV1</accession>
<reference evidence="2 3" key="1">
    <citation type="submission" date="2018-06" db="EMBL/GenBank/DDBJ databases">
        <title>Streptomyces reniochalinae sp. nov. and Streptomyces diacarnus sp. nov. from marine sponges.</title>
        <authorList>
            <person name="Li L."/>
        </authorList>
    </citation>
    <scope>NUCLEOTIDE SEQUENCE [LARGE SCALE GENOMIC DNA]</scope>
    <source>
        <strain evidence="2 3">LHW50302</strain>
    </source>
</reference>
<evidence type="ECO:0000259" key="1">
    <source>
        <dbReference type="PROSITE" id="PS50943"/>
    </source>
</evidence>
<feature type="domain" description="HTH cro/C1-type" evidence="1">
    <location>
        <begin position="52"/>
        <end position="111"/>
    </location>
</feature>
<name>A0A367EVV1_9ACTN</name>
<dbReference type="Proteomes" id="UP000253507">
    <property type="component" value="Unassembled WGS sequence"/>
</dbReference>
<dbReference type="GO" id="GO:0003677">
    <property type="term" value="F:DNA binding"/>
    <property type="evidence" value="ECO:0007669"/>
    <property type="project" value="InterPro"/>
</dbReference>
<dbReference type="AlphaFoldDB" id="A0A367EVV1"/>
<dbReference type="EMBL" id="QOIM01000026">
    <property type="protein sequence ID" value="RCG21819.1"/>
    <property type="molecule type" value="Genomic_DNA"/>
</dbReference>
<evidence type="ECO:0000313" key="3">
    <source>
        <dbReference type="Proteomes" id="UP000253507"/>
    </source>
</evidence>
<proteinExistence type="predicted"/>
<organism evidence="2 3">
    <name type="scientific">Streptomyces reniochalinae</name>
    <dbReference type="NCBI Taxonomy" id="2250578"/>
    <lineage>
        <taxon>Bacteria</taxon>
        <taxon>Bacillati</taxon>
        <taxon>Actinomycetota</taxon>
        <taxon>Actinomycetes</taxon>
        <taxon>Kitasatosporales</taxon>
        <taxon>Streptomycetaceae</taxon>
        <taxon>Streptomyces</taxon>
    </lineage>
</organism>
<dbReference type="OrthoDB" id="4217458at2"/>
<dbReference type="Gene3D" id="1.10.260.40">
    <property type="entry name" value="lambda repressor-like DNA-binding domains"/>
    <property type="match status" value="1"/>
</dbReference>
<dbReference type="CDD" id="cd00093">
    <property type="entry name" value="HTH_XRE"/>
    <property type="match status" value="1"/>
</dbReference>
<sequence>MTNPTTQHLAFKRLRCGPRIVLMRTSHQCYLAAMPKTTRPWGELTKQVARTVRDLRERRQWTTDDLSRRLTEADYPLAQSGVARLESGGRRITVDDLEALAAVFGIHPTALLSSSPPPADPCAAYGHSYDSRKITGPGPRTCNDCQKIEEI</sequence>
<protein>
    <submittedName>
        <fullName evidence="2">XRE family transcriptional regulator</fullName>
    </submittedName>
</protein>
<dbReference type="InterPro" id="IPR001387">
    <property type="entry name" value="Cro/C1-type_HTH"/>
</dbReference>